<feature type="domain" description="Radical SAM core" evidence="7">
    <location>
        <begin position="17"/>
        <end position="260"/>
    </location>
</feature>
<protein>
    <submittedName>
        <fullName evidence="8">Glycyl-radical enzyme activating protein family</fullName>
    </submittedName>
</protein>
<dbReference type="GO" id="GO:0016491">
    <property type="term" value="F:oxidoreductase activity"/>
    <property type="evidence" value="ECO:0007669"/>
    <property type="project" value="InterPro"/>
</dbReference>
<evidence type="ECO:0000256" key="5">
    <source>
        <dbReference type="ARBA" id="ARBA00023004"/>
    </source>
</evidence>
<dbReference type="Gene3D" id="3.20.20.70">
    <property type="entry name" value="Aldolase class I"/>
    <property type="match status" value="1"/>
</dbReference>
<dbReference type="Pfam" id="PF04055">
    <property type="entry name" value="Radical_SAM"/>
    <property type="match status" value="1"/>
</dbReference>
<dbReference type="GO" id="GO:0051539">
    <property type="term" value="F:4 iron, 4 sulfur cluster binding"/>
    <property type="evidence" value="ECO:0007669"/>
    <property type="project" value="UniProtKB-KW"/>
</dbReference>
<dbReference type="CDD" id="cd01335">
    <property type="entry name" value="Radical_SAM"/>
    <property type="match status" value="1"/>
</dbReference>
<dbReference type="InterPro" id="IPR012839">
    <property type="entry name" value="Organic_radical_activase"/>
</dbReference>
<dbReference type="PIRSF" id="PIRSF000371">
    <property type="entry name" value="PFL_act_enz"/>
    <property type="match status" value="1"/>
</dbReference>
<gene>
    <name evidence="8" type="ORF">JCM16774_0085</name>
</gene>
<evidence type="ECO:0000256" key="3">
    <source>
        <dbReference type="ARBA" id="ARBA00022691"/>
    </source>
</evidence>
<keyword evidence="3" id="KW-0949">S-adenosyl-L-methionine</keyword>
<keyword evidence="2" id="KW-0004">4Fe-4S</keyword>
<reference evidence="8 9" key="1">
    <citation type="submission" date="2019-07" db="EMBL/GenBank/DDBJ databases">
        <title>Complete Genome Sequence of Leptotrichia goodfellowii Strain JCM 16774.</title>
        <authorList>
            <person name="Watanabe S."/>
            <person name="Cui L."/>
        </authorList>
    </citation>
    <scope>NUCLEOTIDE SEQUENCE [LARGE SCALE GENOMIC DNA]</scope>
    <source>
        <strain evidence="8 9">JCM16774</strain>
    </source>
</reference>
<dbReference type="STRING" id="714315.GCA_000516535_00091"/>
<dbReference type="SFLD" id="SFLDG01066">
    <property type="entry name" value="organic_radical-activating_enz"/>
    <property type="match status" value="1"/>
</dbReference>
<dbReference type="PROSITE" id="PS51918">
    <property type="entry name" value="RADICAL_SAM"/>
    <property type="match status" value="1"/>
</dbReference>
<dbReference type="SFLD" id="SFLDS00029">
    <property type="entry name" value="Radical_SAM"/>
    <property type="match status" value="1"/>
</dbReference>
<dbReference type="NCBIfam" id="TIGR02494">
    <property type="entry name" value="PFLE_PFLC"/>
    <property type="match status" value="1"/>
</dbReference>
<dbReference type="PANTHER" id="PTHR30352:SF4">
    <property type="entry name" value="PYRUVATE FORMATE-LYASE 2-ACTIVATING ENZYME"/>
    <property type="match status" value="1"/>
</dbReference>
<sequence length="265" mass="30692">MIAMEALVTAIERCATFDGPGIRTVVYFKGCPLRCKWCSNPETQKIENEVFYNEKEISPITGEYPKVAKLMTLNEIFDIVMKDEKFYRNSGGGVTLSGGEILVNVEFAIKLFEKLKEEYINTAIETTGYGNYKEFEKLAKLTDTVLFDIKHMNSQKHKEYTAVSNELILENLEKLSKWHKNIIMRFPLIKGVNDDDVNVEETAKFLKKINLIDVDVLPYHTMGVEKYRKLRRPYPMKTLEKHTKEELEHVIELMRGVGIRARINN</sequence>
<evidence type="ECO:0000259" key="7">
    <source>
        <dbReference type="PROSITE" id="PS51918"/>
    </source>
</evidence>
<dbReference type="AlphaFoldDB" id="A0A510J7I4"/>
<evidence type="ECO:0000256" key="2">
    <source>
        <dbReference type="ARBA" id="ARBA00022485"/>
    </source>
</evidence>
<evidence type="ECO:0000313" key="8">
    <source>
        <dbReference type="EMBL" id="BBM35178.1"/>
    </source>
</evidence>
<proteinExistence type="predicted"/>
<comment type="cofactor">
    <cofactor evidence="1">
        <name>[4Fe-4S] cluster</name>
        <dbReference type="ChEBI" id="CHEBI:49883"/>
    </cofactor>
</comment>
<dbReference type="InterPro" id="IPR007197">
    <property type="entry name" value="rSAM"/>
</dbReference>
<dbReference type="PANTHER" id="PTHR30352">
    <property type="entry name" value="PYRUVATE FORMATE-LYASE-ACTIVATING ENZYME"/>
    <property type="match status" value="1"/>
</dbReference>
<dbReference type="SUPFAM" id="SSF102114">
    <property type="entry name" value="Radical SAM enzymes"/>
    <property type="match status" value="1"/>
</dbReference>
<dbReference type="GO" id="GO:0046872">
    <property type="term" value="F:metal ion binding"/>
    <property type="evidence" value="ECO:0007669"/>
    <property type="project" value="UniProtKB-KW"/>
</dbReference>
<keyword evidence="4" id="KW-0479">Metal-binding</keyword>
<organism evidence="8 9">
    <name type="scientific">Pseudoleptotrichia goodfellowii</name>
    <dbReference type="NCBI Taxonomy" id="157692"/>
    <lineage>
        <taxon>Bacteria</taxon>
        <taxon>Fusobacteriati</taxon>
        <taxon>Fusobacteriota</taxon>
        <taxon>Fusobacteriia</taxon>
        <taxon>Fusobacteriales</taxon>
        <taxon>Leptotrichiaceae</taxon>
        <taxon>Pseudoleptotrichia</taxon>
    </lineage>
</organism>
<dbReference type="Proteomes" id="UP000321606">
    <property type="component" value="Chromosome"/>
</dbReference>
<name>A0A510J7I4_9FUSO</name>
<dbReference type="EMBL" id="AP019822">
    <property type="protein sequence ID" value="BBM35178.1"/>
    <property type="molecule type" value="Genomic_DNA"/>
</dbReference>
<dbReference type="KEGG" id="lgo:JCM16774_0085"/>
<dbReference type="InterPro" id="IPR013785">
    <property type="entry name" value="Aldolase_TIM"/>
</dbReference>
<dbReference type="InterPro" id="IPR058240">
    <property type="entry name" value="rSAM_sf"/>
</dbReference>
<evidence type="ECO:0000256" key="6">
    <source>
        <dbReference type="ARBA" id="ARBA00023014"/>
    </source>
</evidence>
<accession>A0A510J7I4</accession>
<dbReference type="InterPro" id="IPR034457">
    <property type="entry name" value="Organic_radical-activating"/>
</dbReference>
<keyword evidence="6" id="KW-0411">Iron-sulfur</keyword>
<evidence type="ECO:0000313" key="9">
    <source>
        <dbReference type="Proteomes" id="UP000321606"/>
    </source>
</evidence>
<keyword evidence="5" id="KW-0408">Iron</keyword>
<evidence type="ECO:0000256" key="1">
    <source>
        <dbReference type="ARBA" id="ARBA00001966"/>
    </source>
</evidence>
<evidence type="ECO:0000256" key="4">
    <source>
        <dbReference type="ARBA" id="ARBA00022723"/>
    </source>
</evidence>